<keyword evidence="1" id="KW-0175">Coiled coil</keyword>
<sequence>MHPSPLQRTLLVVLLIKFLSHALRNYKKVKVRPYIQVWLKREHPRYSIRREKKKARCFSPGRKTKWCSSFELFSEHVKGRDGNRGDDDEEEENLESGNPNDGDLLDDEISYDDVEEYLKKNNFEDARQDDEGKKEIIKLINYLPTLKNEEEFFSKFGYSSSEKRSMEYYFNEMKDLKERKQKKNHNILNFILSYYLKRKNANGQSSLRNYQSVQSYYDYINDVMHNRGASLSVASAQPPKKDNIFSRKTLCNFISFYLKNANIIKYASFLCLSGLLTFSLKALIRRIKLEDIFLLRNHFHLVYALKNVHVCKVAVFSFLMNFLFINKYNQYFCVTEDLFGILFSNYFAYEGIHNLTKRKIEEFMLKYNYTLDDVLNSMNEIFSHYLYRQICTNETMDGDVLVVLKSFVSLYQKLFRSNKENIKNIMSLVANKYNAHFAEKGENRDSVLSRIFYIFYLLNLMFKYDVDSVERLNLHRGNSLHIPFFARSNRISSYFLLTHIAHQMGVKEKTINESLLETMKGNYEAHIRGLLTNKQNSSSVLEDMKKMDFLTLDDAILEDVHNEIFVSIVKGIMEHENYEPVYFVPREREGELHATAIGSAHGKVGGKSIGEGGDNLGGEDSVAHQYDDEAEQYDDAAEQYDDAAEQYGDAAEQYGDAAEQYGDAAEQYGDAADLDDDAAEEDPAIDESDDNMYRHLENSVDYIVNEDAGKSGENHDNRGIIAEREKRDLEEKKLFLNKWNDINFLRKYLHMDKKYMDKYLERYLYDYIYREYKIFINNLIFKKMKDKNDHLFFLKKGISISDSATENIIKNILLKFVIKTKENIAIFLKLENMEKCLRLIQNLIYVYKKIKKKKKFLRIPSDDIFSLDDLFACNSYRALGGTDKEGGAEAGIPGEQKGSDAYGSSPDELSPNGLFPDELAANGLSPEGPAEESLPAEMDEEELLKRIIYKDHLGGEDGGDGKDGILPQEERKKLYEEFVIKHMKNQSERKILKIIFNLNYDQVDREVEDNIIKRFLDKICTKCLSSMKEVDDRYKIIGQENLFDYKNINFMESLEREKSKRGHKKGGERSVPTKDTFIIRKEDIFEHIDDDSFEEICKKMYINKIKEAKKNLYHMRKDLYMYEIILNIKNAQEIHDVFLIDEYEKMIRDIIKTNILNKNYKNIKNVYLKKIVNFLNLSDEKAADVEMRCIFLQTYEIFSAVKENFYIYRSDSDFVSNINEILTIYRNFDLIRSKGQQYYVKFSLIESNYNLLHRIIERYVLYVIDLINDENRSLYKENIFLLATIFRVSPGIIDDIATRIYKKYIEGQDLHAMNNMDAFFSFLFNMDKTRQCEIVLEHLRKKVDTHLASGEGFQERMHKLYDVIFFINNNLQLRKNIFEVSSADAEAVYAFLTACVEEYLHAKKTEAFISEHRKFPAGCEVDSGVDNNADKSLDSRIHNSDYLNHLNNCLSKIKTLIKGDQENVHMSNVMNVLKNTILRKAIALLDKFQYDMCVEEIYNLIKLQMVDSSSNFADVDIEKRKKLVNIFSYQNISDEKKFLYMDILNK</sequence>
<dbReference type="VEuPathDB" id="PlasmoDB:C922_03002"/>
<evidence type="ECO:0000256" key="1">
    <source>
        <dbReference type="SAM" id="Coils"/>
    </source>
</evidence>
<keyword evidence="5" id="KW-1185">Reference proteome</keyword>
<name>W7A0H7_9APIC</name>
<evidence type="ECO:0000256" key="2">
    <source>
        <dbReference type="SAM" id="MobiDB-lite"/>
    </source>
</evidence>
<feature type="compositionally biased region" description="Gly residues" evidence="2">
    <location>
        <begin position="603"/>
        <end position="616"/>
    </location>
</feature>
<dbReference type="EMBL" id="KI965470">
    <property type="protein sequence ID" value="EUD66677.1"/>
    <property type="molecule type" value="Genomic_DNA"/>
</dbReference>
<feature type="region of interest" description="Disordered" evidence="2">
    <location>
        <begin position="599"/>
        <end position="621"/>
    </location>
</feature>
<reference evidence="4 5" key="1">
    <citation type="submission" date="2013-02" db="EMBL/GenBank/DDBJ databases">
        <title>The Genome Sequence of Plasmodium inui San Antonio 1.</title>
        <authorList>
            <consortium name="The Broad Institute Genome Sequencing Platform"/>
            <consortium name="The Broad Institute Genome Sequencing Center for Infectious Disease"/>
            <person name="Neafsey D."/>
            <person name="Cheeseman I."/>
            <person name="Volkman S."/>
            <person name="Adams J."/>
            <person name="Walker B."/>
            <person name="Young S.K."/>
            <person name="Zeng Q."/>
            <person name="Gargeya S."/>
            <person name="Fitzgerald M."/>
            <person name="Haas B."/>
            <person name="Abouelleil A."/>
            <person name="Alvarado L."/>
            <person name="Arachchi H.M."/>
            <person name="Berlin A.M."/>
            <person name="Chapman S.B."/>
            <person name="Dewar J."/>
            <person name="Goldberg J."/>
            <person name="Griggs A."/>
            <person name="Gujja S."/>
            <person name="Hansen M."/>
            <person name="Howarth C."/>
            <person name="Imamovic A."/>
            <person name="Larimer J."/>
            <person name="McCowan C."/>
            <person name="Murphy C."/>
            <person name="Neiman D."/>
            <person name="Pearson M."/>
            <person name="Priest M."/>
            <person name="Roberts A."/>
            <person name="Saif S."/>
            <person name="Shea T."/>
            <person name="Sisk P."/>
            <person name="Sykes S."/>
            <person name="Wortman J."/>
            <person name="Nusbaum C."/>
            <person name="Birren B."/>
        </authorList>
    </citation>
    <scope>NUCLEOTIDE SEQUENCE [LARGE SCALE GENOMIC DNA]</scope>
    <source>
        <strain evidence="4 5">San Antonio 1</strain>
    </source>
</reference>
<accession>W7A0H7</accession>
<feature type="signal peptide" evidence="3">
    <location>
        <begin position="1"/>
        <end position="22"/>
    </location>
</feature>
<dbReference type="GeneID" id="20038276"/>
<organism evidence="4 5">
    <name type="scientific">Plasmodium inui San Antonio 1</name>
    <dbReference type="NCBI Taxonomy" id="1237626"/>
    <lineage>
        <taxon>Eukaryota</taxon>
        <taxon>Sar</taxon>
        <taxon>Alveolata</taxon>
        <taxon>Apicomplexa</taxon>
        <taxon>Aconoidasida</taxon>
        <taxon>Haemosporida</taxon>
        <taxon>Plasmodiidae</taxon>
        <taxon>Plasmodium</taxon>
        <taxon>Plasmodium (Plasmodium)</taxon>
    </lineage>
</organism>
<feature type="coiled-coil region" evidence="1">
    <location>
        <begin position="626"/>
        <end position="653"/>
    </location>
</feature>
<evidence type="ECO:0000313" key="4">
    <source>
        <dbReference type="EMBL" id="EUD66677.1"/>
    </source>
</evidence>
<dbReference type="RefSeq" id="XP_008816818.1">
    <property type="nucleotide sequence ID" value="XM_008818596.1"/>
</dbReference>
<protein>
    <submittedName>
        <fullName evidence="4">Uncharacterized protein</fullName>
    </submittedName>
</protein>
<proteinExistence type="predicted"/>
<feature type="region of interest" description="Disordered" evidence="2">
    <location>
        <begin position="884"/>
        <end position="936"/>
    </location>
</feature>
<feature type="chain" id="PRO_5004887271" evidence="3">
    <location>
        <begin position="23"/>
        <end position="1546"/>
    </location>
</feature>
<gene>
    <name evidence="4" type="ORF">C922_03002</name>
</gene>
<evidence type="ECO:0000313" key="5">
    <source>
        <dbReference type="Proteomes" id="UP000030640"/>
    </source>
</evidence>
<dbReference type="Proteomes" id="UP000030640">
    <property type="component" value="Unassembled WGS sequence"/>
</dbReference>
<feature type="region of interest" description="Disordered" evidence="2">
    <location>
        <begin position="78"/>
        <end position="106"/>
    </location>
</feature>
<evidence type="ECO:0000256" key="3">
    <source>
        <dbReference type="SAM" id="SignalP"/>
    </source>
</evidence>
<keyword evidence="3" id="KW-0732">Signal</keyword>
<dbReference type="OrthoDB" id="371921at2759"/>